<reference evidence="4 5" key="1">
    <citation type="submission" date="2020-07" db="EMBL/GenBank/DDBJ databases">
        <title>Genomic Encyclopedia of Type Strains, Phase IV (KMG-V): Genome sequencing to study the core and pangenomes of soil and plant-associated prokaryotes.</title>
        <authorList>
            <person name="Whitman W."/>
        </authorList>
    </citation>
    <scope>NUCLEOTIDE SEQUENCE [LARGE SCALE GENOMIC DNA]</scope>
    <source>
        <strain evidence="4 5">RH2WT43</strain>
    </source>
</reference>
<keyword evidence="5" id="KW-1185">Reference proteome</keyword>
<dbReference type="NCBIfam" id="TIGR00129">
    <property type="entry name" value="fdhD_narQ"/>
    <property type="match status" value="1"/>
</dbReference>
<comment type="caution">
    <text evidence="3">Lacks conserved residue(s) required for the propagation of feature annotation.</text>
</comment>
<dbReference type="Proteomes" id="UP000550401">
    <property type="component" value="Unassembled WGS sequence"/>
</dbReference>
<evidence type="ECO:0000313" key="4">
    <source>
        <dbReference type="EMBL" id="MBA8887199.1"/>
    </source>
</evidence>
<dbReference type="Gene3D" id="3.40.140.10">
    <property type="entry name" value="Cytidine Deaminase, domain 2"/>
    <property type="match status" value="1"/>
</dbReference>
<dbReference type="PIRSF" id="PIRSF015626">
    <property type="entry name" value="FdhD"/>
    <property type="match status" value="1"/>
</dbReference>
<evidence type="ECO:0000256" key="3">
    <source>
        <dbReference type="HAMAP-Rule" id="MF_00187"/>
    </source>
</evidence>
<keyword evidence="2 3" id="KW-0501">Molybdenum cofactor biosynthesis</keyword>
<dbReference type="GO" id="GO:0006777">
    <property type="term" value="P:Mo-molybdopterin cofactor biosynthetic process"/>
    <property type="evidence" value="ECO:0007669"/>
    <property type="project" value="UniProtKB-UniRule"/>
</dbReference>
<dbReference type="GO" id="GO:0097163">
    <property type="term" value="F:sulfur carrier activity"/>
    <property type="evidence" value="ECO:0007669"/>
    <property type="project" value="UniProtKB-UniRule"/>
</dbReference>
<sequence>MRRPPAIRAEEPAGDDAHAGWVRRPVTRSRAGVLERTDDRVAEEVPVALVYNGRPHVVMMATPRDLDDFALGFSLSEAVVADAAELEVAATRTLLEGIELELRVPAARADALERRKRNLAGRSGCGLCGAQALEDALRQPVPVADGPCIDPRALERALAQLQAQQPLAAATGATHAAGWAGVDGAIVLVREDVGRHNALDKLLGALVRRGIDVRGGFAVVTSRASYEMVQKAATLGVGLLAAISAPTALAIQLATQARLTLVGFARGDSHVVYAHAGRIHGAEDVRA</sequence>
<comment type="function">
    <text evidence="3">Required for formate dehydrogenase (FDH) activity. Acts as a sulfur carrier protein that transfers sulfur from IscS to the molybdenum cofactor prior to its insertion into FDH.</text>
</comment>
<dbReference type="Pfam" id="PF02634">
    <property type="entry name" value="FdhD-NarQ"/>
    <property type="match status" value="1"/>
</dbReference>
<comment type="caution">
    <text evidence="4">The sequence shown here is derived from an EMBL/GenBank/DDBJ whole genome shotgun (WGS) entry which is preliminary data.</text>
</comment>
<keyword evidence="1 3" id="KW-0963">Cytoplasm</keyword>
<name>A0A839EZW5_9GAMM</name>
<dbReference type="RefSeq" id="WP_182530287.1">
    <property type="nucleotide sequence ID" value="NZ_JACGXL010000002.1"/>
</dbReference>
<dbReference type="EMBL" id="JACGXL010000002">
    <property type="protein sequence ID" value="MBA8887199.1"/>
    <property type="molecule type" value="Genomic_DNA"/>
</dbReference>
<comment type="similarity">
    <text evidence="3">Belongs to the FdhD family.</text>
</comment>
<dbReference type="GO" id="GO:0005737">
    <property type="term" value="C:cytoplasm"/>
    <property type="evidence" value="ECO:0007669"/>
    <property type="project" value="UniProtKB-SubCell"/>
</dbReference>
<dbReference type="InterPro" id="IPR016193">
    <property type="entry name" value="Cytidine_deaminase-like"/>
</dbReference>
<dbReference type="SUPFAM" id="SSF53927">
    <property type="entry name" value="Cytidine deaminase-like"/>
    <property type="match status" value="1"/>
</dbReference>
<gene>
    <name evidence="3" type="primary">fdhD</name>
    <name evidence="4" type="ORF">FHW12_001413</name>
</gene>
<evidence type="ECO:0000256" key="2">
    <source>
        <dbReference type="ARBA" id="ARBA00023150"/>
    </source>
</evidence>
<dbReference type="PANTHER" id="PTHR30592">
    <property type="entry name" value="FORMATE DEHYDROGENASE"/>
    <property type="match status" value="1"/>
</dbReference>
<evidence type="ECO:0000313" key="5">
    <source>
        <dbReference type="Proteomes" id="UP000550401"/>
    </source>
</evidence>
<accession>A0A839EZW5</accession>
<organism evidence="4 5">
    <name type="scientific">Dokdonella fugitiva</name>
    <dbReference type="NCBI Taxonomy" id="328517"/>
    <lineage>
        <taxon>Bacteria</taxon>
        <taxon>Pseudomonadati</taxon>
        <taxon>Pseudomonadota</taxon>
        <taxon>Gammaproteobacteria</taxon>
        <taxon>Lysobacterales</taxon>
        <taxon>Rhodanobacteraceae</taxon>
        <taxon>Dokdonella</taxon>
    </lineage>
</organism>
<feature type="active site" description="Cysteine persulfide intermediate" evidence="3">
    <location>
        <position position="125"/>
    </location>
</feature>
<dbReference type="Gene3D" id="3.10.20.10">
    <property type="match status" value="1"/>
</dbReference>
<dbReference type="InterPro" id="IPR003786">
    <property type="entry name" value="FdhD"/>
</dbReference>
<dbReference type="AlphaFoldDB" id="A0A839EZW5"/>
<protein>
    <recommendedName>
        <fullName evidence="3">Sulfur carrier protein FdhD</fullName>
    </recommendedName>
</protein>
<evidence type="ECO:0000256" key="1">
    <source>
        <dbReference type="ARBA" id="ARBA00022490"/>
    </source>
</evidence>
<dbReference type="GO" id="GO:0016783">
    <property type="term" value="F:sulfurtransferase activity"/>
    <property type="evidence" value="ECO:0007669"/>
    <property type="project" value="InterPro"/>
</dbReference>
<comment type="subcellular location">
    <subcellularLocation>
        <location evidence="3">Cytoplasm</location>
    </subcellularLocation>
</comment>
<dbReference type="PANTHER" id="PTHR30592:SF1">
    <property type="entry name" value="SULFUR CARRIER PROTEIN FDHD"/>
    <property type="match status" value="1"/>
</dbReference>
<dbReference type="HAMAP" id="MF_00187">
    <property type="entry name" value="FdhD"/>
    <property type="match status" value="1"/>
</dbReference>
<proteinExistence type="inferred from homology"/>